<sequence>MMTLASYLATADDIPAVISSSYSAPESILTQKYSERTCNDFMKAGARGVTILFSSGDQGVSGTTEVASRAFHSGGGFSDIFNTPEYQKADVEAYLRNHVPASYDGKFDKTGRAYPDIALMAERIPCIGPTPSRNNSYPTQPDVVLGTSASSPIVAGLLSQMNDYRATLKLPMLGFINPRLYNDPKVHAALNDITSGRNRGCGTNGFSAEKGWDPVTGLGSLNFAKLRAALST</sequence>
<dbReference type="OrthoDB" id="409122at2759"/>
<evidence type="ECO:0000256" key="4">
    <source>
        <dbReference type="PROSITE-ProRule" id="PRU01032"/>
    </source>
</evidence>
<evidence type="ECO:0000313" key="6">
    <source>
        <dbReference type="EMBL" id="CEJ95160.1"/>
    </source>
</evidence>
<organism evidence="6 7">
    <name type="scientific">[Torrubiella] hemipterigena</name>
    <dbReference type="NCBI Taxonomy" id="1531966"/>
    <lineage>
        <taxon>Eukaryota</taxon>
        <taxon>Fungi</taxon>
        <taxon>Dikarya</taxon>
        <taxon>Ascomycota</taxon>
        <taxon>Pezizomycotina</taxon>
        <taxon>Sordariomycetes</taxon>
        <taxon>Hypocreomycetidae</taxon>
        <taxon>Hypocreales</taxon>
        <taxon>Clavicipitaceae</taxon>
        <taxon>Clavicipitaceae incertae sedis</taxon>
        <taxon>'Torrubiella' clade</taxon>
    </lineage>
</organism>
<dbReference type="Proteomes" id="UP000039046">
    <property type="component" value="Unassembled WGS sequence"/>
</dbReference>
<dbReference type="STRING" id="1531966.A0A0A1TSA5"/>
<dbReference type="PROSITE" id="PS51695">
    <property type="entry name" value="SEDOLISIN"/>
    <property type="match status" value="1"/>
</dbReference>
<feature type="domain" description="Peptidase S53" evidence="5">
    <location>
        <begin position="1"/>
        <end position="232"/>
    </location>
</feature>
<gene>
    <name evidence="6" type="ORF">VHEMI10658</name>
</gene>
<feature type="binding site" evidence="4">
    <location>
        <position position="213"/>
    </location>
    <ligand>
        <name>Ca(2+)</name>
        <dbReference type="ChEBI" id="CHEBI:29108"/>
    </ligand>
</feature>
<dbReference type="CDD" id="cd04056">
    <property type="entry name" value="Peptidases_S53"/>
    <property type="match status" value="1"/>
</dbReference>
<keyword evidence="3" id="KW-0720">Serine protease</keyword>
<accession>A0A0A1TSA5</accession>
<dbReference type="PANTHER" id="PTHR14218">
    <property type="entry name" value="PROTEASE S8 TRIPEPTIDYL PEPTIDASE I CLN2"/>
    <property type="match status" value="1"/>
</dbReference>
<dbReference type="GO" id="GO:0046872">
    <property type="term" value="F:metal ion binding"/>
    <property type="evidence" value="ECO:0007669"/>
    <property type="project" value="UniProtKB-UniRule"/>
</dbReference>
<dbReference type="PROSITE" id="PS00138">
    <property type="entry name" value="SUBTILASE_SER"/>
    <property type="match status" value="1"/>
</dbReference>
<dbReference type="HOGENOM" id="CLU_013783_0_0_1"/>
<feature type="binding site" evidence="4">
    <location>
        <position position="192"/>
    </location>
    <ligand>
        <name>Ca(2+)</name>
        <dbReference type="ChEBI" id="CHEBI:29108"/>
    </ligand>
</feature>
<dbReference type="AlphaFoldDB" id="A0A0A1TSA5"/>
<feature type="binding site" evidence="4">
    <location>
        <position position="193"/>
    </location>
    <ligand>
        <name>Ca(2+)</name>
        <dbReference type="ChEBI" id="CHEBI:29108"/>
    </ligand>
</feature>
<evidence type="ECO:0000256" key="2">
    <source>
        <dbReference type="ARBA" id="ARBA00022801"/>
    </source>
</evidence>
<dbReference type="InterPro" id="IPR036852">
    <property type="entry name" value="Peptidase_S8/S53_dom_sf"/>
</dbReference>
<dbReference type="EMBL" id="CDHN01000008">
    <property type="protein sequence ID" value="CEJ95160.1"/>
    <property type="molecule type" value="Genomic_DNA"/>
</dbReference>
<dbReference type="GO" id="GO:0006508">
    <property type="term" value="P:proteolysis"/>
    <property type="evidence" value="ECO:0007669"/>
    <property type="project" value="UniProtKB-KW"/>
</dbReference>
<proteinExistence type="predicted"/>
<comment type="cofactor">
    <cofactor evidence="4">
        <name>Ca(2+)</name>
        <dbReference type="ChEBI" id="CHEBI:29108"/>
    </cofactor>
    <text evidence="4">Binds 1 Ca(2+) ion per subunit.</text>
</comment>
<dbReference type="InterPro" id="IPR023828">
    <property type="entry name" value="Peptidase_S8_Ser-AS"/>
</dbReference>
<keyword evidence="1" id="KW-0645">Protease</keyword>
<keyword evidence="2" id="KW-0378">Hydrolase</keyword>
<keyword evidence="7" id="KW-1185">Reference proteome</keyword>
<dbReference type="GO" id="GO:0004252">
    <property type="term" value="F:serine-type endopeptidase activity"/>
    <property type="evidence" value="ECO:0007669"/>
    <property type="project" value="InterPro"/>
</dbReference>
<comment type="caution">
    <text evidence="4">Lacks conserved residue(s) required for the propagation of feature annotation.</text>
</comment>
<evidence type="ECO:0000313" key="7">
    <source>
        <dbReference type="Proteomes" id="UP000039046"/>
    </source>
</evidence>
<evidence type="ECO:0000256" key="1">
    <source>
        <dbReference type="ARBA" id="ARBA00022670"/>
    </source>
</evidence>
<reference evidence="6 7" key="1">
    <citation type="journal article" date="2015" name="Genome Announc.">
        <title>Draft Genome Sequence and Gene Annotation of the Entomopathogenic Fungus Verticillium hemipterigenum.</title>
        <authorList>
            <person name="Horn F."/>
            <person name="Habel A."/>
            <person name="Scharf D.H."/>
            <person name="Dworschak J."/>
            <person name="Brakhage A.A."/>
            <person name="Guthke R."/>
            <person name="Hertweck C."/>
            <person name="Linde J."/>
        </authorList>
    </citation>
    <scope>NUCLEOTIDE SEQUENCE [LARGE SCALE GENOMIC DNA]</scope>
</reference>
<feature type="binding site" evidence="4">
    <location>
        <position position="211"/>
    </location>
    <ligand>
        <name>Ca(2+)</name>
        <dbReference type="ChEBI" id="CHEBI:29108"/>
    </ligand>
</feature>
<dbReference type="PANTHER" id="PTHR14218:SF19">
    <property type="entry name" value="SERINE PROTEASE AORO, PUTATIVE (AFU_ORTHOLOGUE AFUA_6G10250)-RELATED"/>
    <property type="match status" value="1"/>
</dbReference>
<keyword evidence="4" id="KW-0106">Calcium</keyword>
<dbReference type="InterPro" id="IPR050819">
    <property type="entry name" value="Tripeptidyl-peptidase_I"/>
</dbReference>
<protein>
    <recommendedName>
        <fullName evidence="5">Peptidase S53 domain-containing protein</fullName>
    </recommendedName>
</protein>
<dbReference type="GO" id="GO:0008240">
    <property type="term" value="F:tripeptidyl-peptidase activity"/>
    <property type="evidence" value="ECO:0007669"/>
    <property type="project" value="TreeGrafter"/>
</dbReference>
<name>A0A0A1TSA5_9HYPO</name>
<dbReference type="SUPFAM" id="SSF52743">
    <property type="entry name" value="Subtilisin-like"/>
    <property type="match status" value="1"/>
</dbReference>
<evidence type="ECO:0000256" key="3">
    <source>
        <dbReference type="ARBA" id="ARBA00022825"/>
    </source>
</evidence>
<evidence type="ECO:0000259" key="5">
    <source>
        <dbReference type="PROSITE" id="PS51695"/>
    </source>
</evidence>
<keyword evidence="4" id="KW-0479">Metal-binding</keyword>
<dbReference type="Gene3D" id="3.40.50.200">
    <property type="entry name" value="Peptidase S8/S53 domain"/>
    <property type="match status" value="2"/>
</dbReference>
<dbReference type="InterPro" id="IPR030400">
    <property type="entry name" value="Sedolisin_dom"/>
</dbReference>